<gene>
    <name evidence="2" type="ORF">PAUR_a4045</name>
</gene>
<protein>
    <submittedName>
        <fullName evidence="2">Uncharacterized protein</fullName>
    </submittedName>
</protein>
<feature type="chain" id="PRO_5046307976" evidence="1">
    <location>
        <begin position="21"/>
        <end position="86"/>
    </location>
</feature>
<reference evidence="2 3" key="1">
    <citation type="submission" date="2015-03" db="EMBL/GenBank/DDBJ databases">
        <title>Genome sequence of Pseudoalteromonas aurantia.</title>
        <authorList>
            <person name="Xie B.-B."/>
            <person name="Rong J.-C."/>
            <person name="Qin Q.-L."/>
            <person name="Zhang Y.-Z."/>
        </authorList>
    </citation>
    <scope>NUCLEOTIDE SEQUENCE [LARGE SCALE GENOMIC DNA]</scope>
    <source>
        <strain evidence="2 3">208</strain>
    </source>
</reference>
<dbReference type="Proteomes" id="UP000615755">
    <property type="component" value="Unassembled WGS sequence"/>
</dbReference>
<feature type="signal peptide" evidence="1">
    <location>
        <begin position="1"/>
        <end position="20"/>
    </location>
</feature>
<comment type="caution">
    <text evidence="2">The sequence shown here is derived from an EMBL/GenBank/DDBJ whole genome shotgun (WGS) entry which is preliminary data.</text>
</comment>
<name>A0ABR9EEW9_9GAMM</name>
<dbReference type="PROSITE" id="PS51257">
    <property type="entry name" value="PROKAR_LIPOPROTEIN"/>
    <property type="match status" value="1"/>
</dbReference>
<evidence type="ECO:0000313" key="2">
    <source>
        <dbReference type="EMBL" id="MBE0369522.1"/>
    </source>
</evidence>
<evidence type="ECO:0000313" key="3">
    <source>
        <dbReference type="Proteomes" id="UP000615755"/>
    </source>
</evidence>
<accession>A0ABR9EEW9</accession>
<dbReference type="EMBL" id="AQGV01000013">
    <property type="protein sequence ID" value="MBE0369522.1"/>
    <property type="molecule type" value="Genomic_DNA"/>
</dbReference>
<keyword evidence="3" id="KW-1185">Reference proteome</keyword>
<keyword evidence="1" id="KW-0732">Signal</keyword>
<evidence type="ECO:0000256" key="1">
    <source>
        <dbReference type="SAM" id="SignalP"/>
    </source>
</evidence>
<organism evidence="2 3">
    <name type="scientific">Pseudoalteromonas aurantia 208</name>
    <dbReference type="NCBI Taxonomy" id="1314867"/>
    <lineage>
        <taxon>Bacteria</taxon>
        <taxon>Pseudomonadati</taxon>
        <taxon>Pseudomonadota</taxon>
        <taxon>Gammaproteobacteria</taxon>
        <taxon>Alteromonadales</taxon>
        <taxon>Pseudoalteromonadaceae</taxon>
        <taxon>Pseudoalteromonas</taxon>
    </lineage>
</organism>
<proteinExistence type="predicted"/>
<dbReference type="RefSeq" id="WP_192508745.1">
    <property type="nucleotide sequence ID" value="NZ_AQGV01000013.1"/>
</dbReference>
<sequence>MIKQSVIVIFIVLTAIGCSAQFGTSVTNGTVSCEQAHANCANYCRDDTSIPGAQQNSCLDKCFEALNRCRVSPNDPNSQPTPSMGW</sequence>